<keyword evidence="2" id="KW-1185">Reference proteome</keyword>
<comment type="caution">
    <text evidence="1">The sequence shown here is derived from an EMBL/GenBank/DDBJ whole genome shotgun (WGS) entry which is preliminary data.</text>
</comment>
<dbReference type="InterPro" id="IPR019660">
    <property type="entry name" value="Put_sensory_transdc_reg_YbjN"/>
</dbReference>
<evidence type="ECO:0000313" key="1">
    <source>
        <dbReference type="EMBL" id="RZU38165.1"/>
    </source>
</evidence>
<proteinExistence type="predicted"/>
<dbReference type="AlphaFoldDB" id="A0A4Q7YNE9"/>
<dbReference type="Proteomes" id="UP000292423">
    <property type="component" value="Unassembled WGS sequence"/>
</dbReference>
<sequence>MTSPNSLLDTVTGVLDQHELHYHLDDDNGMLSGSLRGDNGTWRFLVEVVERDTERGIIIVSFVPVNVPAPRRGAVAELLNRINFSKAMAFFAMDMSDGEIVCKSGFDLVDAELTPEMFDGTFLLNAHTLDHYLPAIMQVCFSAVAPEAAIAALDRQGSLMQ</sequence>
<dbReference type="Pfam" id="PF10722">
    <property type="entry name" value="YbjN"/>
    <property type="match status" value="1"/>
</dbReference>
<protein>
    <submittedName>
        <fullName evidence="1">Putative sensory transduction regulator</fullName>
    </submittedName>
</protein>
<accession>A0A4Q7YNE9</accession>
<evidence type="ECO:0000313" key="2">
    <source>
        <dbReference type="Proteomes" id="UP000292423"/>
    </source>
</evidence>
<gene>
    <name evidence="1" type="ORF">EV700_2743</name>
</gene>
<dbReference type="OrthoDB" id="5192220at2"/>
<dbReference type="RefSeq" id="WP_130414765.1">
    <property type="nucleotide sequence ID" value="NZ_SHKX01000014.1"/>
</dbReference>
<reference evidence="1 2" key="1">
    <citation type="submission" date="2019-02" db="EMBL/GenBank/DDBJ databases">
        <title>Genomic Encyclopedia of Type Strains, Phase IV (KMG-IV): sequencing the most valuable type-strain genomes for metagenomic binning, comparative biology and taxonomic classification.</title>
        <authorList>
            <person name="Goeker M."/>
        </authorList>
    </citation>
    <scope>NUCLEOTIDE SEQUENCE [LARGE SCALE GENOMIC DNA]</scope>
    <source>
        <strain evidence="1 2">DSM 105135</strain>
    </source>
</reference>
<organism evidence="1 2">
    <name type="scientific">Fluviicoccus keumensis</name>
    <dbReference type="NCBI Taxonomy" id="1435465"/>
    <lineage>
        <taxon>Bacteria</taxon>
        <taxon>Pseudomonadati</taxon>
        <taxon>Pseudomonadota</taxon>
        <taxon>Gammaproteobacteria</taxon>
        <taxon>Moraxellales</taxon>
        <taxon>Moraxellaceae</taxon>
        <taxon>Fluviicoccus</taxon>
    </lineage>
</organism>
<name>A0A4Q7YNE9_9GAMM</name>
<dbReference type="EMBL" id="SHKX01000014">
    <property type="protein sequence ID" value="RZU38165.1"/>
    <property type="molecule type" value="Genomic_DNA"/>
</dbReference>